<feature type="transmembrane region" description="Helical" evidence="13">
    <location>
        <begin position="167"/>
        <end position="188"/>
    </location>
</feature>
<comment type="subcellular location">
    <subcellularLocation>
        <location evidence="1 12">Cell inner membrane</location>
        <topology evidence="1 12">Multi-pass membrane protein</topology>
    </subcellularLocation>
</comment>
<accession>A0A7X1ZCV3</accession>
<dbReference type="NCBIfam" id="NF009136">
    <property type="entry name" value="PRK12489.1"/>
    <property type="match status" value="1"/>
</dbReference>
<dbReference type="GO" id="GO:0015556">
    <property type="term" value="F:C4-dicarboxylate transmembrane transporter activity"/>
    <property type="evidence" value="ECO:0007669"/>
    <property type="project" value="InterPro"/>
</dbReference>
<comment type="similarity">
    <text evidence="2 12">Belongs to the DcuA/DcuB transporter (TC 2.A.13.1) family.</text>
</comment>
<dbReference type="GO" id="GO:0005886">
    <property type="term" value="C:plasma membrane"/>
    <property type="evidence" value="ECO:0007669"/>
    <property type="project" value="UniProtKB-SubCell"/>
</dbReference>
<evidence type="ECO:0000256" key="13">
    <source>
        <dbReference type="SAM" id="Phobius"/>
    </source>
</evidence>
<protein>
    <recommendedName>
        <fullName evidence="12">C4-dicarboxylate transporter</fullName>
    </recommendedName>
</protein>
<name>A0A7X1ZCV3_9PROT</name>
<feature type="transmembrane region" description="Helical" evidence="13">
    <location>
        <begin position="21"/>
        <end position="42"/>
    </location>
</feature>
<organism evidence="14 15">
    <name type="scientific">Roseospira navarrensis</name>
    <dbReference type="NCBI Taxonomy" id="140058"/>
    <lineage>
        <taxon>Bacteria</taxon>
        <taxon>Pseudomonadati</taxon>
        <taxon>Pseudomonadota</taxon>
        <taxon>Alphaproteobacteria</taxon>
        <taxon>Rhodospirillales</taxon>
        <taxon>Rhodospirillaceae</taxon>
        <taxon>Roseospira</taxon>
    </lineage>
</organism>
<feature type="transmembrane region" description="Helical" evidence="13">
    <location>
        <begin position="341"/>
        <end position="359"/>
    </location>
</feature>
<keyword evidence="6 13" id="KW-0812">Transmembrane</keyword>
<comment type="caution">
    <text evidence="14">The sequence shown here is derived from an EMBL/GenBank/DDBJ whole genome shotgun (WGS) entry which is preliminary data.</text>
</comment>
<keyword evidence="5 12" id="KW-0997">Cell inner membrane</keyword>
<dbReference type="RefSeq" id="WP_153340118.1">
    <property type="nucleotide sequence ID" value="NZ_WIVE01000001.1"/>
</dbReference>
<evidence type="ECO:0000256" key="11">
    <source>
        <dbReference type="ARBA" id="ARBA00034287"/>
    </source>
</evidence>
<evidence type="ECO:0000256" key="9">
    <source>
        <dbReference type="ARBA" id="ARBA00034237"/>
    </source>
</evidence>
<comment type="catalytic activity">
    <reaction evidence="10">
        <text>(S)-malate(in) + succinate(out) = (S)-malate(out) + succinate(in)</text>
        <dbReference type="Rhea" id="RHEA:29327"/>
        <dbReference type="ChEBI" id="CHEBI:15589"/>
        <dbReference type="ChEBI" id="CHEBI:30031"/>
    </reaction>
    <physiologicalReaction direction="right-to-left" evidence="10">
        <dbReference type="Rhea" id="RHEA:29329"/>
    </physiologicalReaction>
</comment>
<evidence type="ECO:0000313" key="15">
    <source>
        <dbReference type="Proteomes" id="UP000434582"/>
    </source>
</evidence>
<evidence type="ECO:0000256" key="6">
    <source>
        <dbReference type="ARBA" id="ARBA00022692"/>
    </source>
</evidence>
<evidence type="ECO:0000256" key="5">
    <source>
        <dbReference type="ARBA" id="ARBA00022519"/>
    </source>
</evidence>
<keyword evidence="4 12" id="KW-1003">Cell membrane</keyword>
<dbReference type="NCBIfam" id="TIGR00770">
    <property type="entry name" value="Dcu"/>
    <property type="match status" value="1"/>
</dbReference>
<dbReference type="AlphaFoldDB" id="A0A7X1ZCV3"/>
<dbReference type="PANTHER" id="PTHR36106:SF3">
    <property type="entry name" value="ANAEROBIC C4-DICARBOXYLATE TRANSPORTER DCUB"/>
    <property type="match status" value="1"/>
</dbReference>
<dbReference type="InterPro" id="IPR004668">
    <property type="entry name" value="Anaer_Dcu_memb_transpt"/>
</dbReference>
<feature type="transmembrane region" description="Helical" evidence="13">
    <location>
        <begin position="371"/>
        <end position="391"/>
    </location>
</feature>
<feature type="transmembrane region" description="Helical" evidence="13">
    <location>
        <begin position="271"/>
        <end position="291"/>
    </location>
</feature>
<comment type="catalytic activity">
    <reaction evidence="9">
        <text>L-aspartate(in) + succinate(out) = L-aspartate(out) + succinate(in)</text>
        <dbReference type="Rhea" id="RHEA:29343"/>
        <dbReference type="ChEBI" id="CHEBI:29991"/>
        <dbReference type="ChEBI" id="CHEBI:30031"/>
    </reaction>
    <physiologicalReaction direction="right-to-left" evidence="9">
        <dbReference type="Rhea" id="RHEA:29345"/>
    </physiologicalReaction>
</comment>
<evidence type="ECO:0000256" key="3">
    <source>
        <dbReference type="ARBA" id="ARBA00022448"/>
    </source>
</evidence>
<dbReference type="Pfam" id="PF03605">
    <property type="entry name" value="DcuA_DcuB"/>
    <property type="match status" value="1"/>
</dbReference>
<sequence>MIWIQLAITLLALYVGARIGGLGMGITGGVGVVILCFGFGLVPGDPPISVMLIILAAVTAASALEAARGMEWLVQLSERLLRQFPKAVTFLGPLVTYTMTLCVGTGHTVYVVQPIIADVARKTGIRPERPLAAASVASQLGITASPLSAAVVWLVTEFETRGVPYTLGDVLMVTILATLVGLLTAATVQSFVGKELERDPEYQRRLADPTLRAEMEGADSSLLDRQLPASAKRAVGIFLAGLACIVVLGMVPELRPVADPETGKPVGMGDMIQMALLATAAAIVLACGVQAKTMVAGPVFRAGMSAVVAIFGIAWLADTFVTNNLDTIRPAIEGMVRDNQWMFAFAFFLVSIIVNSQAATARMLGPLAFQLGVAPATLIGIYPSVYAYYFIPNYPSDLATVNFDRTGTTRIGRFLLNHSFMLPGLICTWVSVSVGLLLASVLL</sequence>
<feature type="transmembrane region" description="Helical" evidence="13">
    <location>
        <begin position="420"/>
        <end position="442"/>
    </location>
</feature>
<evidence type="ECO:0000256" key="2">
    <source>
        <dbReference type="ARBA" id="ARBA00006413"/>
    </source>
</evidence>
<keyword evidence="15" id="KW-1185">Reference proteome</keyword>
<evidence type="ECO:0000256" key="12">
    <source>
        <dbReference type="PIRNR" id="PIRNR004539"/>
    </source>
</evidence>
<feature type="transmembrane region" description="Helical" evidence="13">
    <location>
        <begin position="303"/>
        <end position="321"/>
    </location>
</feature>
<reference evidence="14 15" key="1">
    <citation type="submission" date="2019-10" db="EMBL/GenBank/DDBJ databases">
        <title>Draft whole-genome sequence of the purple nonsulfur photosynthetic bacterium Roseospira navarrensis DSM 15114.</title>
        <authorList>
            <person name="Kyndt J.A."/>
            <person name="Meyer T.E."/>
        </authorList>
    </citation>
    <scope>NUCLEOTIDE SEQUENCE [LARGE SCALE GENOMIC DNA]</scope>
    <source>
        <strain evidence="14 15">DSM 15114</strain>
    </source>
</reference>
<dbReference type="Proteomes" id="UP000434582">
    <property type="component" value="Unassembled WGS sequence"/>
</dbReference>
<keyword evidence="8 12" id="KW-0472">Membrane</keyword>
<gene>
    <name evidence="14" type="ORF">GHC57_00845</name>
</gene>
<dbReference type="PIRSF" id="PIRSF004539">
    <property type="entry name" value="C4-dicrbxl_trns"/>
    <property type="match status" value="1"/>
</dbReference>
<evidence type="ECO:0000256" key="4">
    <source>
        <dbReference type="ARBA" id="ARBA00022475"/>
    </source>
</evidence>
<comment type="function">
    <text evidence="12">Responsible for the transport of C4-dicarboxylates.</text>
</comment>
<keyword evidence="3 12" id="KW-0813">Transport</keyword>
<dbReference type="EMBL" id="WIVE01000001">
    <property type="protein sequence ID" value="MQX35057.1"/>
    <property type="molecule type" value="Genomic_DNA"/>
</dbReference>
<feature type="transmembrane region" description="Helical" evidence="13">
    <location>
        <begin position="234"/>
        <end position="251"/>
    </location>
</feature>
<evidence type="ECO:0000256" key="1">
    <source>
        <dbReference type="ARBA" id="ARBA00004429"/>
    </source>
</evidence>
<evidence type="ECO:0000256" key="10">
    <source>
        <dbReference type="ARBA" id="ARBA00034284"/>
    </source>
</evidence>
<dbReference type="NCBIfam" id="NF006927">
    <property type="entry name" value="PRK09412.1"/>
    <property type="match status" value="1"/>
</dbReference>
<proteinExistence type="inferred from homology"/>
<comment type="catalytic activity">
    <reaction evidence="11">
        <text>fumarate(in) + succinate(out) = fumarate(out) + succinate(in)</text>
        <dbReference type="Rhea" id="RHEA:29323"/>
        <dbReference type="ChEBI" id="CHEBI:29806"/>
        <dbReference type="ChEBI" id="CHEBI:30031"/>
    </reaction>
    <physiologicalReaction direction="right-to-left" evidence="11">
        <dbReference type="Rhea" id="RHEA:29325"/>
    </physiologicalReaction>
</comment>
<keyword evidence="7 13" id="KW-1133">Transmembrane helix</keyword>
<evidence type="ECO:0000313" key="14">
    <source>
        <dbReference type="EMBL" id="MQX35057.1"/>
    </source>
</evidence>
<evidence type="ECO:0000256" key="7">
    <source>
        <dbReference type="ARBA" id="ARBA00022989"/>
    </source>
</evidence>
<dbReference type="OrthoDB" id="9770910at2"/>
<evidence type="ECO:0000256" key="8">
    <source>
        <dbReference type="ARBA" id="ARBA00023136"/>
    </source>
</evidence>
<feature type="transmembrane region" description="Helical" evidence="13">
    <location>
        <begin position="131"/>
        <end position="155"/>
    </location>
</feature>
<dbReference type="PANTHER" id="PTHR36106">
    <property type="entry name" value="ANAEROBIC C4-DICARBOXYLATE TRANSPORTER DCUB"/>
    <property type="match status" value="1"/>
</dbReference>